<keyword evidence="3" id="KW-1185">Reference proteome</keyword>
<feature type="region of interest" description="Disordered" evidence="1">
    <location>
        <begin position="1"/>
        <end position="51"/>
    </location>
</feature>
<sequence>MTHLAVRPIPRRSRNEPRHSSRNSCPRSTEPLSLLDDPRYEQRSSGQAQPATSGLIIRWRDAQPTSTLVTVSEPKHQIRALYTASTVTVYQAYAAEIGRPAAEVGRFPAAWKRDRMTWIKPSFLWMMYRCGWATKEGQEIVLAIEITREGFEWALKNACLSHYERGLHPDCAAWKRQLKRAPARVQWDPERDLHLQPLPHRSLQLGLAGEAAERYAEEWIVSINDVTALAHATHAHVRDGALDAARQLLPAERPYPSADTLLTHLSR</sequence>
<dbReference type="Proteomes" id="UP000271554">
    <property type="component" value="Chromosome"/>
</dbReference>
<dbReference type="KEGG" id="shun:DWB77_00279"/>
<dbReference type="AlphaFoldDB" id="A0A387HBS3"/>
<evidence type="ECO:0008006" key="4">
    <source>
        <dbReference type="Google" id="ProtNLM"/>
    </source>
</evidence>
<evidence type="ECO:0000256" key="1">
    <source>
        <dbReference type="SAM" id="MobiDB-lite"/>
    </source>
</evidence>
<name>A0A387HBS3_9ACTN</name>
<protein>
    <recommendedName>
        <fullName evidence="4">DUF4291 domain-containing protein</fullName>
    </recommendedName>
</protein>
<dbReference type="PANTHER" id="PTHR38567:SF1">
    <property type="entry name" value="DUF4291 DOMAIN-CONTAINING PROTEIN"/>
    <property type="match status" value="1"/>
</dbReference>
<gene>
    <name evidence="2" type="ORF">DWB77_00279</name>
</gene>
<evidence type="ECO:0000313" key="3">
    <source>
        <dbReference type="Proteomes" id="UP000271554"/>
    </source>
</evidence>
<reference evidence="2 3" key="1">
    <citation type="submission" date="2018-10" db="EMBL/GenBank/DDBJ databases">
        <title>Relationship between Morphology and Antimicrobial Activity in Streptomyces.</title>
        <authorList>
            <person name="Kang H.J."/>
            <person name="Kim S.B."/>
        </authorList>
    </citation>
    <scope>NUCLEOTIDE SEQUENCE [LARGE SCALE GENOMIC DNA]</scope>
    <source>
        <strain evidence="2 3">BH38</strain>
    </source>
</reference>
<proteinExistence type="predicted"/>
<dbReference type="EMBL" id="CP032698">
    <property type="protein sequence ID" value="AYG78172.1"/>
    <property type="molecule type" value="Genomic_DNA"/>
</dbReference>
<feature type="compositionally biased region" description="Polar residues" evidence="1">
    <location>
        <begin position="22"/>
        <end position="31"/>
    </location>
</feature>
<dbReference type="InterPro" id="IPR025633">
    <property type="entry name" value="DUF4291"/>
</dbReference>
<evidence type="ECO:0000313" key="2">
    <source>
        <dbReference type="EMBL" id="AYG78172.1"/>
    </source>
</evidence>
<organism evidence="2 3">
    <name type="scientific">Streptomyces hundungensis</name>
    <dbReference type="NCBI Taxonomy" id="1077946"/>
    <lineage>
        <taxon>Bacteria</taxon>
        <taxon>Bacillati</taxon>
        <taxon>Actinomycetota</taxon>
        <taxon>Actinomycetes</taxon>
        <taxon>Kitasatosporales</taxon>
        <taxon>Streptomycetaceae</taxon>
        <taxon>Streptomyces</taxon>
    </lineage>
</organism>
<dbReference type="PANTHER" id="PTHR38567">
    <property type="entry name" value="DUF4291 DOMAIN-CONTAINING PROTEIN"/>
    <property type="match status" value="1"/>
</dbReference>
<dbReference type="Pfam" id="PF14124">
    <property type="entry name" value="DUF4291"/>
    <property type="match status" value="1"/>
</dbReference>
<accession>A0A387HBS3</accession>